<dbReference type="EMBL" id="JARTCD010000015">
    <property type="protein sequence ID" value="KAJ8660076.1"/>
    <property type="molecule type" value="Genomic_DNA"/>
</dbReference>
<dbReference type="GO" id="GO:1990810">
    <property type="term" value="P:microtubule anchoring at mitotic spindle pole body"/>
    <property type="evidence" value="ECO:0007669"/>
    <property type="project" value="TreeGrafter"/>
</dbReference>
<dbReference type="GO" id="GO:0005815">
    <property type="term" value="C:microtubule organizing center"/>
    <property type="evidence" value="ECO:0007669"/>
    <property type="project" value="TreeGrafter"/>
</dbReference>
<keyword evidence="2" id="KW-1185">Reference proteome</keyword>
<dbReference type="GeneID" id="83211718"/>
<gene>
    <name evidence="1" type="ORF">O0I10_004305</name>
</gene>
<accession>A0AAD7V7T8</accession>
<dbReference type="InterPro" id="IPR052778">
    <property type="entry name" value="Centrosome-WD_assoc"/>
</dbReference>
<dbReference type="SMART" id="SM00320">
    <property type="entry name" value="WD40"/>
    <property type="match status" value="6"/>
</dbReference>
<dbReference type="Gene3D" id="2.130.10.10">
    <property type="entry name" value="YVTN repeat-like/Quinoprotein amine dehydrogenase"/>
    <property type="match status" value="3"/>
</dbReference>
<dbReference type="RefSeq" id="XP_058344989.1">
    <property type="nucleotide sequence ID" value="XM_058484364.1"/>
</dbReference>
<dbReference type="PANTHER" id="PTHR16220">
    <property type="entry name" value="WD REPEAT PROTEIN 8-RELATED"/>
    <property type="match status" value="1"/>
</dbReference>
<dbReference type="SUPFAM" id="SSF69322">
    <property type="entry name" value="Tricorn protease domain 2"/>
    <property type="match status" value="1"/>
</dbReference>
<dbReference type="PANTHER" id="PTHR16220:SF0">
    <property type="entry name" value="WD REPEAT-CONTAINING PROTEIN WRAP73"/>
    <property type="match status" value="1"/>
</dbReference>
<dbReference type="Pfam" id="PF00400">
    <property type="entry name" value="WD40"/>
    <property type="match status" value="1"/>
</dbReference>
<dbReference type="AlphaFoldDB" id="A0AAD7V7T8"/>
<reference evidence="1 2" key="1">
    <citation type="submission" date="2023-03" db="EMBL/GenBank/DDBJ databases">
        <title>Genome sequence of Lichtheimia ornata CBS 291.66.</title>
        <authorList>
            <person name="Mohabir J.T."/>
            <person name="Shea T.P."/>
            <person name="Kurbessoian T."/>
            <person name="Berby B."/>
            <person name="Fontaine J."/>
            <person name="Livny J."/>
            <person name="Gnirke A."/>
            <person name="Stajich J.E."/>
            <person name="Cuomo C.A."/>
        </authorList>
    </citation>
    <scope>NUCLEOTIDE SEQUENCE [LARGE SCALE GENOMIC DNA]</scope>
    <source>
        <strain evidence="1">CBS 291.66</strain>
    </source>
</reference>
<dbReference type="GO" id="GO:1990811">
    <property type="term" value="C:MWP complex"/>
    <property type="evidence" value="ECO:0007669"/>
    <property type="project" value="TreeGrafter"/>
</dbReference>
<protein>
    <submittedName>
        <fullName evidence="1">Uncharacterized protein</fullName>
    </submittedName>
</protein>
<proteinExistence type="predicted"/>
<dbReference type="InterPro" id="IPR001680">
    <property type="entry name" value="WD40_rpt"/>
</dbReference>
<dbReference type="Proteomes" id="UP001234581">
    <property type="component" value="Unassembled WGS sequence"/>
</dbReference>
<dbReference type="InterPro" id="IPR015943">
    <property type="entry name" value="WD40/YVTN_repeat-like_dom_sf"/>
</dbReference>
<name>A0AAD7V7T8_9FUNG</name>
<evidence type="ECO:0000313" key="1">
    <source>
        <dbReference type="EMBL" id="KAJ8660076.1"/>
    </source>
</evidence>
<comment type="caution">
    <text evidence="1">The sequence shown here is derived from an EMBL/GenBank/DDBJ whole genome shotgun (WGS) entry which is preliminary data.</text>
</comment>
<evidence type="ECO:0000313" key="2">
    <source>
        <dbReference type="Proteomes" id="UP001234581"/>
    </source>
</evidence>
<organism evidence="1 2">
    <name type="scientific">Lichtheimia ornata</name>
    <dbReference type="NCBI Taxonomy" id="688661"/>
    <lineage>
        <taxon>Eukaryota</taxon>
        <taxon>Fungi</taxon>
        <taxon>Fungi incertae sedis</taxon>
        <taxon>Mucoromycota</taxon>
        <taxon>Mucoromycotina</taxon>
        <taxon>Mucoromycetes</taxon>
        <taxon>Mucorales</taxon>
        <taxon>Lichtheimiaceae</taxon>
        <taxon>Lichtheimia</taxon>
    </lineage>
</organism>
<sequence length="429" mass="48282">MNTSHLYTSHHCAFSPNGTYIAVATNDRLVIRTNGIEPAVLHVFQCTYPAQYLAWSPNSTCICTANFDKAIVEAWSLDDTHWRGQIMEPGIRRVWWSPDSSSILCSSDQNMRLSVWLLLDQQVRYIKHPKFHDKGCESSPDGRYIAIAELGQGKDYIGIYTSSGATLLHHFATNTHDLAGLCWTPDGKYLVVWDHSLYYNLLVYRPDGGYEASYQACEDGLGIKSITCSPDSRILAIGGYDRKIRLLRTSDWKIVGTLSHETSLLQADTEAFVYQADSSSRRTDNNPSFYPLSRRPLDIPVVRPDYNTANPKVGVSVCQFSSDGHYLCTFDDSMPTALWLWDVLHMSCRLVVIHQQVIRQITWNPQDPDTLATSCGGNHVLLIKRQPPHSKNLSIKASNFDVRKLIWSQNGKSLLIASKTMFCLATVPD</sequence>